<dbReference type="AlphaFoldDB" id="A0A8J3C9A9"/>
<gene>
    <name evidence="2" type="ORF">GCM10012275_33790</name>
</gene>
<reference evidence="2" key="1">
    <citation type="journal article" date="2014" name="Int. J. Syst. Evol. Microbiol.">
        <title>Complete genome sequence of Corynebacterium casei LMG S-19264T (=DSM 44701T), isolated from a smear-ripened cheese.</title>
        <authorList>
            <consortium name="US DOE Joint Genome Institute (JGI-PGF)"/>
            <person name="Walter F."/>
            <person name="Albersmeier A."/>
            <person name="Kalinowski J."/>
            <person name="Ruckert C."/>
        </authorList>
    </citation>
    <scope>NUCLEOTIDE SEQUENCE</scope>
    <source>
        <strain evidence="2">CGMCC 4.5737</strain>
    </source>
</reference>
<name>A0A8J3C9A9_9PSEU</name>
<feature type="chain" id="PRO_5035275386" description="Serine/threonine protein kinase" evidence="1">
    <location>
        <begin position="30"/>
        <end position="173"/>
    </location>
</feature>
<keyword evidence="1" id="KW-0732">Signal</keyword>
<proteinExistence type="predicted"/>
<feature type="signal peptide" evidence="1">
    <location>
        <begin position="1"/>
        <end position="29"/>
    </location>
</feature>
<dbReference type="EMBL" id="BMMK01000015">
    <property type="protein sequence ID" value="GGM59917.1"/>
    <property type="molecule type" value="Genomic_DNA"/>
</dbReference>
<comment type="caution">
    <text evidence="2">The sequence shown here is derived from an EMBL/GenBank/DDBJ whole genome shotgun (WGS) entry which is preliminary data.</text>
</comment>
<evidence type="ECO:0000313" key="2">
    <source>
        <dbReference type="EMBL" id="GGM59917.1"/>
    </source>
</evidence>
<evidence type="ECO:0000256" key="1">
    <source>
        <dbReference type="SAM" id="SignalP"/>
    </source>
</evidence>
<sequence>MPSRVPLRLAACAAAVAGLVVGLPLPATASDTMTVCMGSPTPSGWVEVKYSTNYRCGRPGSTHNAKTIRKVTSVSPGGTVAACTSSPRPAGWAVTRYRYVSSCEISRFGSSNNNTQQMLVNLNGLPSGSIRAVCGAWSAPQGWAIVSRHRDYGCVYSRFGSPTSDNAATIRKF</sequence>
<keyword evidence="3" id="KW-1185">Reference proteome</keyword>
<dbReference type="Proteomes" id="UP000637578">
    <property type="component" value="Unassembled WGS sequence"/>
</dbReference>
<organism evidence="2 3">
    <name type="scientific">Longimycelium tulufanense</name>
    <dbReference type="NCBI Taxonomy" id="907463"/>
    <lineage>
        <taxon>Bacteria</taxon>
        <taxon>Bacillati</taxon>
        <taxon>Actinomycetota</taxon>
        <taxon>Actinomycetes</taxon>
        <taxon>Pseudonocardiales</taxon>
        <taxon>Pseudonocardiaceae</taxon>
        <taxon>Longimycelium</taxon>
    </lineage>
</organism>
<evidence type="ECO:0008006" key="4">
    <source>
        <dbReference type="Google" id="ProtNLM"/>
    </source>
</evidence>
<evidence type="ECO:0000313" key="3">
    <source>
        <dbReference type="Proteomes" id="UP000637578"/>
    </source>
</evidence>
<reference evidence="2" key="2">
    <citation type="submission" date="2020-09" db="EMBL/GenBank/DDBJ databases">
        <authorList>
            <person name="Sun Q."/>
            <person name="Zhou Y."/>
        </authorList>
    </citation>
    <scope>NUCLEOTIDE SEQUENCE</scope>
    <source>
        <strain evidence="2">CGMCC 4.5737</strain>
    </source>
</reference>
<accession>A0A8J3C9A9</accession>
<protein>
    <recommendedName>
        <fullName evidence="4">Serine/threonine protein kinase</fullName>
    </recommendedName>
</protein>